<name>A0AAW8B8Z2_9GAMM</name>
<evidence type="ECO:0000313" key="1">
    <source>
        <dbReference type="EMBL" id="MDP1521023.1"/>
    </source>
</evidence>
<reference evidence="1" key="2">
    <citation type="submission" date="2023-08" db="EMBL/GenBank/DDBJ databases">
        <authorList>
            <person name="Luo J."/>
        </authorList>
    </citation>
    <scope>NUCLEOTIDE SEQUENCE</scope>
    <source>
        <strain evidence="1">DSM 25064</strain>
    </source>
</reference>
<reference evidence="1" key="1">
    <citation type="journal article" date="2010" name="Int. J. Syst. Evol. Microbiol.">
        <title>Porticoccus litoralis gen. nov., sp. nov., a gammaproteobacterium isolated from the Yellow Sea.</title>
        <authorList>
            <person name="Oh H.M."/>
            <person name="Kim H."/>
            <person name="Kim K.M."/>
            <person name="Min G.S."/>
            <person name="Cho J.C."/>
        </authorList>
    </citation>
    <scope>NUCLEOTIDE SEQUENCE</scope>
    <source>
        <strain evidence="1">DSM 25064</strain>
    </source>
</reference>
<dbReference type="AlphaFoldDB" id="A0AAW8B8Z2"/>
<organism evidence="1 2">
    <name type="scientific">Porticoccus litoralis</name>
    <dbReference type="NCBI Taxonomy" id="434086"/>
    <lineage>
        <taxon>Bacteria</taxon>
        <taxon>Pseudomonadati</taxon>
        <taxon>Pseudomonadota</taxon>
        <taxon>Gammaproteobacteria</taxon>
        <taxon>Cellvibrionales</taxon>
        <taxon>Porticoccaceae</taxon>
        <taxon>Porticoccus</taxon>
    </lineage>
</organism>
<keyword evidence="2" id="KW-1185">Reference proteome</keyword>
<sequence>MTATHIIDQLRSRIRLLRYVSRYPTAEACLRTGTHPVILGPEQLSRFFAFVANNERRHSR</sequence>
<evidence type="ECO:0000313" key="2">
    <source>
        <dbReference type="Proteomes" id="UP001178354"/>
    </source>
</evidence>
<comment type="caution">
    <text evidence="1">The sequence shown here is derived from an EMBL/GenBank/DDBJ whole genome shotgun (WGS) entry which is preliminary data.</text>
</comment>
<dbReference type="Proteomes" id="UP001178354">
    <property type="component" value="Unassembled WGS sequence"/>
</dbReference>
<protein>
    <submittedName>
        <fullName evidence="1">Uncharacterized protein</fullName>
    </submittedName>
</protein>
<dbReference type="RefSeq" id="WP_305170637.1">
    <property type="nucleotide sequence ID" value="NZ_JAUUUU010000004.1"/>
</dbReference>
<dbReference type="EMBL" id="JAUUUU010000004">
    <property type="protein sequence ID" value="MDP1521023.1"/>
    <property type="molecule type" value="Genomic_DNA"/>
</dbReference>
<gene>
    <name evidence="1" type="ORF">Q8A57_08590</name>
</gene>
<proteinExistence type="predicted"/>
<accession>A0AAW8B8Z2</accession>